<sequence length="81" mass="9013">MLKAKVFGFVQGVNYRAFVKKFADEKGIKGYVKNLSDGSVEVMADGIKADLDTLLDHMRKGPIFAKVAYVDYSFSLKNGNF</sequence>
<evidence type="ECO:0000256" key="2">
    <source>
        <dbReference type="ARBA" id="ARBA00012150"/>
    </source>
</evidence>
<dbReference type="EMBL" id="MEUX01000005">
    <property type="protein sequence ID" value="OGC47965.1"/>
    <property type="molecule type" value="Genomic_DNA"/>
</dbReference>
<comment type="similarity">
    <text evidence="1 5">Belongs to the acylphosphatase family.</text>
</comment>
<feature type="non-terminal residue" evidence="7">
    <location>
        <position position="81"/>
    </location>
</feature>
<dbReference type="SUPFAM" id="SSF54975">
    <property type="entry name" value="Acylphosphatase/BLUF domain-like"/>
    <property type="match status" value="1"/>
</dbReference>
<dbReference type="InterPro" id="IPR020456">
    <property type="entry name" value="Acylphosphatase"/>
</dbReference>
<feature type="domain" description="Acylphosphatase-like" evidence="6">
    <location>
        <begin position="1"/>
        <end position="81"/>
    </location>
</feature>
<gene>
    <name evidence="7" type="ORF">A2713_01420</name>
</gene>
<dbReference type="PANTHER" id="PTHR47268">
    <property type="entry name" value="ACYLPHOSPHATASE"/>
    <property type="match status" value="1"/>
</dbReference>
<dbReference type="InterPro" id="IPR036046">
    <property type="entry name" value="Acylphosphatase-like_dom_sf"/>
</dbReference>
<organism evidence="7 8">
    <name type="scientific">candidate division WWE3 bacterium RIFCSPHIGHO2_01_FULL_35_17</name>
    <dbReference type="NCBI Taxonomy" id="1802614"/>
    <lineage>
        <taxon>Bacteria</taxon>
        <taxon>Katanobacteria</taxon>
    </lineage>
</organism>
<evidence type="ECO:0000256" key="3">
    <source>
        <dbReference type="ARBA" id="ARBA00047645"/>
    </source>
</evidence>
<evidence type="ECO:0000256" key="4">
    <source>
        <dbReference type="PROSITE-ProRule" id="PRU00520"/>
    </source>
</evidence>
<dbReference type="PROSITE" id="PS00151">
    <property type="entry name" value="ACYLPHOSPHATASE_2"/>
    <property type="match status" value="1"/>
</dbReference>
<dbReference type="PANTHER" id="PTHR47268:SF4">
    <property type="entry name" value="ACYLPHOSPHATASE"/>
    <property type="match status" value="1"/>
</dbReference>
<dbReference type="InterPro" id="IPR001792">
    <property type="entry name" value="Acylphosphatase-like_dom"/>
</dbReference>
<dbReference type="InterPro" id="IPR017968">
    <property type="entry name" value="Acylphosphatase_CS"/>
</dbReference>
<dbReference type="Proteomes" id="UP000176444">
    <property type="component" value="Unassembled WGS sequence"/>
</dbReference>
<feature type="active site" evidence="4">
    <location>
        <position position="16"/>
    </location>
</feature>
<dbReference type="Pfam" id="PF00708">
    <property type="entry name" value="Acylphosphatase"/>
    <property type="match status" value="1"/>
</dbReference>
<protein>
    <recommendedName>
        <fullName evidence="2 4">acylphosphatase</fullName>
        <ecNumber evidence="2 4">3.6.1.7</ecNumber>
    </recommendedName>
</protein>
<proteinExistence type="inferred from homology"/>
<dbReference type="AlphaFoldDB" id="A0A1F4USL5"/>
<evidence type="ECO:0000313" key="7">
    <source>
        <dbReference type="EMBL" id="OGC47965.1"/>
    </source>
</evidence>
<evidence type="ECO:0000313" key="8">
    <source>
        <dbReference type="Proteomes" id="UP000176444"/>
    </source>
</evidence>
<evidence type="ECO:0000259" key="6">
    <source>
        <dbReference type="PROSITE" id="PS51160"/>
    </source>
</evidence>
<accession>A0A1F4USL5</accession>
<comment type="caution">
    <text evidence="7">The sequence shown here is derived from an EMBL/GenBank/DDBJ whole genome shotgun (WGS) entry which is preliminary data.</text>
</comment>
<name>A0A1F4USL5_UNCKA</name>
<dbReference type="PROSITE" id="PS51160">
    <property type="entry name" value="ACYLPHOSPHATASE_3"/>
    <property type="match status" value="1"/>
</dbReference>
<keyword evidence="4" id="KW-0378">Hydrolase</keyword>
<comment type="catalytic activity">
    <reaction evidence="3 4">
        <text>an acyl phosphate + H2O = a carboxylate + phosphate + H(+)</text>
        <dbReference type="Rhea" id="RHEA:14965"/>
        <dbReference type="ChEBI" id="CHEBI:15377"/>
        <dbReference type="ChEBI" id="CHEBI:15378"/>
        <dbReference type="ChEBI" id="CHEBI:29067"/>
        <dbReference type="ChEBI" id="CHEBI:43474"/>
        <dbReference type="ChEBI" id="CHEBI:59918"/>
        <dbReference type="EC" id="3.6.1.7"/>
    </reaction>
</comment>
<dbReference type="GO" id="GO:0003998">
    <property type="term" value="F:acylphosphatase activity"/>
    <property type="evidence" value="ECO:0007669"/>
    <property type="project" value="UniProtKB-EC"/>
</dbReference>
<dbReference type="EC" id="3.6.1.7" evidence="2 4"/>
<reference evidence="7 8" key="1">
    <citation type="journal article" date="2016" name="Nat. Commun.">
        <title>Thousands of microbial genomes shed light on interconnected biogeochemical processes in an aquifer system.</title>
        <authorList>
            <person name="Anantharaman K."/>
            <person name="Brown C.T."/>
            <person name="Hug L.A."/>
            <person name="Sharon I."/>
            <person name="Castelle C.J."/>
            <person name="Probst A.J."/>
            <person name="Thomas B.C."/>
            <person name="Singh A."/>
            <person name="Wilkins M.J."/>
            <person name="Karaoz U."/>
            <person name="Brodie E.L."/>
            <person name="Williams K.H."/>
            <person name="Hubbard S.S."/>
            <person name="Banfield J.F."/>
        </authorList>
    </citation>
    <scope>NUCLEOTIDE SEQUENCE [LARGE SCALE GENOMIC DNA]</scope>
</reference>
<evidence type="ECO:0000256" key="1">
    <source>
        <dbReference type="ARBA" id="ARBA00005614"/>
    </source>
</evidence>
<evidence type="ECO:0000256" key="5">
    <source>
        <dbReference type="RuleBase" id="RU004168"/>
    </source>
</evidence>
<dbReference type="Gene3D" id="3.30.70.100">
    <property type="match status" value="1"/>
</dbReference>
<feature type="active site" evidence="4">
    <location>
        <position position="34"/>
    </location>
</feature>